<evidence type="ECO:0000313" key="6">
    <source>
        <dbReference type="Proteomes" id="UP001180616"/>
    </source>
</evidence>
<dbReference type="Proteomes" id="UP001180616">
    <property type="component" value="Chromosome"/>
</dbReference>
<gene>
    <name evidence="5" type="ORF">KPS_002745</name>
</gene>
<reference evidence="5" key="1">
    <citation type="submission" date="2023-09" db="EMBL/GenBank/DDBJ databases">
        <authorList>
            <consortium name="CW5 consortium"/>
            <person name="Lu C.-W."/>
        </authorList>
    </citation>
    <scope>NUCLEOTIDE SEQUENCE</scope>
    <source>
        <strain evidence="5">KPS</strain>
    </source>
</reference>
<proteinExistence type="predicted"/>
<accession>A0ABY9QYS2</accession>
<dbReference type="SUPFAM" id="SSF58104">
    <property type="entry name" value="Methyl-accepting chemotaxis protein (MCP) signaling domain"/>
    <property type="match status" value="1"/>
</dbReference>
<dbReference type="PANTHER" id="PTHR32089">
    <property type="entry name" value="METHYL-ACCEPTING CHEMOTAXIS PROTEIN MCPB"/>
    <property type="match status" value="1"/>
</dbReference>
<dbReference type="InterPro" id="IPR024478">
    <property type="entry name" value="HlyB_4HB_MCP"/>
</dbReference>
<protein>
    <submittedName>
        <fullName evidence="5">Methyl-accepting chemotaxis protein</fullName>
    </submittedName>
</protein>
<dbReference type="InterPro" id="IPR004089">
    <property type="entry name" value="MCPsignal_dom"/>
</dbReference>
<keyword evidence="3" id="KW-0175">Coiled coil</keyword>
<organism evidence="5 6">
    <name type="scientific">Nitratidesulfovibrio liaohensis</name>
    <dbReference type="NCBI Taxonomy" id="2604158"/>
    <lineage>
        <taxon>Bacteria</taxon>
        <taxon>Pseudomonadati</taxon>
        <taxon>Thermodesulfobacteriota</taxon>
        <taxon>Desulfovibrionia</taxon>
        <taxon>Desulfovibrionales</taxon>
        <taxon>Desulfovibrionaceae</taxon>
        <taxon>Nitratidesulfovibrio</taxon>
    </lineage>
</organism>
<feature type="domain" description="Methyl-accepting transducer" evidence="4">
    <location>
        <begin position="315"/>
        <end position="551"/>
    </location>
</feature>
<evidence type="ECO:0000313" key="5">
    <source>
        <dbReference type="EMBL" id="WMW64691.1"/>
    </source>
</evidence>
<dbReference type="InterPro" id="IPR047347">
    <property type="entry name" value="YvaQ-like_sensor"/>
</dbReference>
<name>A0ABY9QYS2_9BACT</name>
<dbReference type="RefSeq" id="WP_309540766.1">
    <property type="nucleotide sequence ID" value="NZ_CP133659.1"/>
</dbReference>
<dbReference type="PROSITE" id="PS50111">
    <property type="entry name" value="CHEMOTAXIS_TRANSDUC_2"/>
    <property type="match status" value="1"/>
</dbReference>
<evidence type="ECO:0000256" key="2">
    <source>
        <dbReference type="PROSITE-ProRule" id="PRU00284"/>
    </source>
</evidence>
<keyword evidence="6" id="KW-1185">Reference proteome</keyword>
<dbReference type="SMART" id="SM00283">
    <property type="entry name" value="MA"/>
    <property type="match status" value="1"/>
</dbReference>
<keyword evidence="1 2" id="KW-0807">Transducer</keyword>
<evidence type="ECO:0000256" key="1">
    <source>
        <dbReference type="ARBA" id="ARBA00023224"/>
    </source>
</evidence>
<feature type="coiled-coil region" evidence="3">
    <location>
        <begin position="252"/>
        <end position="303"/>
    </location>
</feature>
<dbReference type="CDD" id="cd11386">
    <property type="entry name" value="MCP_signal"/>
    <property type="match status" value="1"/>
</dbReference>
<dbReference type="Pfam" id="PF12729">
    <property type="entry name" value="4HB_MCP_1"/>
    <property type="match status" value="1"/>
</dbReference>
<dbReference type="CDD" id="cd19411">
    <property type="entry name" value="MCP2201-like_sensor"/>
    <property type="match status" value="1"/>
</dbReference>
<evidence type="ECO:0000256" key="3">
    <source>
        <dbReference type="SAM" id="Coils"/>
    </source>
</evidence>
<dbReference type="EMBL" id="CP133659">
    <property type="protein sequence ID" value="WMW64691.1"/>
    <property type="molecule type" value="Genomic_DNA"/>
</dbReference>
<dbReference type="PANTHER" id="PTHR32089:SF112">
    <property type="entry name" value="LYSOZYME-LIKE PROTEIN-RELATED"/>
    <property type="match status" value="1"/>
</dbReference>
<dbReference type="Gene3D" id="1.10.287.950">
    <property type="entry name" value="Methyl-accepting chemotaxis protein"/>
    <property type="match status" value="1"/>
</dbReference>
<sequence length="589" mass="62647">MNVLNNMTLRAKLLASFFVVSLFTLGVGVYGSINMHEIDENDTKLYEQNLVPLSTISNIANNMQRIRLNAMEAIYENNKSEFNKDVERIKNFMTANSENMAKYEKMLSSDQERVLYKKVAENSQLFTSVIDKVLALTAAEKSGEAAEFLSKEGRIIARNYQESLDSLIKENERQGKLASEGNTASANAAATMMYAAMAFSFLASMGLGMLLTSHVGGLLGEDPGYLADVAKKIAGGDLDVAFRAEKKRGGVYAVIQDMVKTMKGKIAEAEQKTAEAAEQARLAQLATDEANEAKAKAERAKAEGMIAAAQQLEKIVEVISSASEELSAQVEQSSRGTEVQSQRVAETATAMDEMNATVIEVAKNASQAADSAGNARSKAVDGAKVVAEAVESITDVQQKSVILKTDMVSLGKQAEGIGQIMNVISDIADQTNLLALNAAIEAARAGDAGRGFAVVADEVRKLAEKTMAATKEVGEAIGSIQQGARKNLENVEHSVVTIEQATNLANQSGMALKAIVAMVESAADQVRSIAAASDQQSAASDEITKSIEDINIISGETASAMTQSAQAVGELASQAQTLRTLIEKMKSGA</sequence>
<evidence type="ECO:0000259" key="4">
    <source>
        <dbReference type="PROSITE" id="PS50111"/>
    </source>
</evidence>
<dbReference type="Pfam" id="PF00015">
    <property type="entry name" value="MCPsignal"/>
    <property type="match status" value="1"/>
</dbReference>